<dbReference type="PROSITE" id="PS51257">
    <property type="entry name" value="PROKAR_LIPOPROTEIN"/>
    <property type="match status" value="1"/>
</dbReference>
<keyword evidence="3" id="KW-1185">Reference proteome</keyword>
<reference evidence="2 3" key="1">
    <citation type="submission" date="2018-06" db="EMBL/GenBank/DDBJ databases">
        <authorList>
            <consortium name="Pathogen Informatics"/>
            <person name="Doyle S."/>
        </authorList>
    </citation>
    <scope>NUCLEOTIDE SEQUENCE [LARGE SCALE GENOMIC DNA]</scope>
    <source>
        <strain evidence="2 3">NCTC12020</strain>
    </source>
</reference>
<feature type="chain" id="PRO_5039068668" evidence="1">
    <location>
        <begin position="21"/>
        <end position="433"/>
    </location>
</feature>
<dbReference type="AlphaFoldDB" id="A0A380NMC1"/>
<evidence type="ECO:0000313" key="3">
    <source>
        <dbReference type="Proteomes" id="UP000255367"/>
    </source>
</evidence>
<dbReference type="Proteomes" id="UP000255367">
    <property type="component" value="Unassembled WGS sequence"/>
</dbReference>
<dbReference type="OrthoDB" id="9795467at2"/>
<dbReference type="EMBL" id="UHIO01000001">
    <property type="protein sequence ID" value="SUP43887.1"/>
    <property type="molecule type" value="Genomic_DNA"/>
</dbReference>
<evidence type="ECO:0000313" key="2">
    <source>
        <dbReference type="EMBL" id="SUP43887.1"/>
    </source>
</evidence>
<proteinExistence type="predicted"/>
<feature type="signal peptide" evidence="1">
    <location>
        <begin position="1"/>
        <end position="20"/>
    </location>
</feature>
<dbReference type="Pfam" id="PF01547">
    <property type="entry name" value="SBP_bac_1"/>
    <property type="match status" value="1"/>
</dbReference>
<keyword evidence="1" id="KW-0732">Signal</keyword>
<dbReference type="PANTHER" id="PTHR43649">
    <property type="entry name" value="ARABINOSE-BINDING PROTEIN-RELATED"/>
    <property type="match status" value="1"/>
</dbReference>
<sequence>MKCKALLAGLLCMTSALIFAGCGNSTSNTTPANDKVVEIEYWHVASDSFGGQTVRELVADFNKTHPNIKVTEKFNPDMYKGLTQNLQAALASGQTPDVVQMGWNFLNYAHENFENDDINTVFAKAGDPDFIKNTFEPNIARLAQTADGNQVGVPYSLSVPVLYYNPDIFKAAGLDPNTPPKTWAEVQQYAKQIKENTGSPAFFMQEYADTWTNQALVESNGGTMLIQKNGQWQSGFDTPEAAQGYQVIADMIKAGTGLHATNEEGFQSFTSGKLAMVATTIGKRANFEKSSQFKVMTTTFPAFDNKPVKVPAGGNFLMILSKDEAKQKAAVEFIKYLESAENLTKWDTGTGYLPPRKNMDTEGPYKKLIDENDNIKKAMAMLPNVTPWVSFPGQNGLQAEQVLIDARDVILNGSQTATEALHQAALKINELIK</sequence>
<dbReference type="CDD" id="cd14748">
    <property type="entry name" value="PBP2_UgpB"/>
    <property type="match status" value="1"/>
</dbReference>
<dbReference type="InterPro" id="IPR006059">
    <property type="entry name" value="SBP"/>
</dbReference>
<dbReference type="InterPro" id="IPR050490">
    <property type="entry name" value="Bact_solute-bd_prot1"/>
</dbReference>
<dbReference type="SUPFAM" id="SSF53850">
    <property type="entry name" value="Periplasmic binding protein-like II"/>
    <property type="match status" value="1"/>
</dbReference>
<gene>
    <name evidence="2" type="primary">cycB</name>
    <name evidence="2" type="ORF">NCTC12020_01396</name>
</gene>
<dbReference type="Gene3D" id="3.40.190.10">
    <property type="entry name" value="Periplasmic binding protein-like II"/>
    <property type="match status" value="2"/>
</dbReference>
<accession>A0A380NMC1</accession>
<dbReference type="RefSeq" id="WP_115310538.1">
    <property type="nucleotide sequence ID" value="NZ_UHIO01000001.1"/>
</dbReference>
<protein>
    <submittedName>
        <fullName evidence="2">Cyclodextrin-binding protein</fullName>
    </submittedName>
</protein>
<name>A0A380NMC1_9FIRM</name>
<organism evidence="2 3">
    <name type="scientific">Veillonella criceti</name>
    <dbReference type="NCBI Taxonomy" id="103891"/>
    <lineage>
        <taxon>Bacteria</taxon>
        <taxon>Bacillati</taxon>
        <taxon>Bacillota</taxon>
        <taxon>Negativicutes</taxon>
        <taxon>Veillonellales</taxon>
        <taxon>Veillonellaceae</taxon>
        <taxon>Veillonella</taxon>
    </lineage>
</organism>
<dbReference type="PANTHER" id="PTHR43649:SF12">
    <property type="entry name" value="DIACETYLCHITOBIOSE BINDING PROTEIN DASA"/>
    <property type="match status" value="1"/>
</dbReference>
<evidence type="ECO:0000256" key="1">
    <source>
        <dbReference type="SAM" id="SignalP"/>
    </source>
</evidence>